<evidence type="ECO:0000313" key="2">
    <source>
        <dbReference type="Proteomes" id="UP000198287"/>
    </source>
</evidence>
<dbReference type="AlphaFoldDB" id="A0A226EZK9"/>
<comment type="caution">
    <text evidence="1">The sequence shown here is derived from an EMBL/GenBank/DDBJ whole genome shotgun (WGS) entry which is preliminary data.</text>
</comment>
<reference evidence="1 2" key="1">
    <citation type="submission" date="2015-12" db="EMBL/GenBank/DDBJ databases">
        <title>The genome of Folsomia candida.</title>
        <authorList>
            <person name="Faddeeva A."/>
            <person name="Derks M.F."/>
            <person name="Anvar Y."/>
            <person name="Smit S."/>
            <person name="Van Straalen N."/>
            <person name="Roelofs D."/>
        </authorList>
    </citation>
    <scope>NUCLEOTIDE SEQUENCE [LARGE SCALE GENOMIC DNA]</scope>
    <source>
        <strain evidence="1 2">VU population</strain>
        <tissue evidence="1">Whole body</tissue>
    </source>
</reference>
<organism evidence="1 2">
    <name type="scientific">Folsomia candida</name>
    <name type="common">Springtail</name>
    <dbReference type="NCBI Taxonomy" id="158441"/>
    <lineage>
        <taxon>Eukaryota</taxon>
        <taxon>Metazoa</taxon>
        <taxon>Ecdysozoa</taxon>
        <taxon>Arthropoda</taxon>
        <taxon>Hexapoda</taxon>
        <taxon>Collembola</taxon>
        <taxon>Entomobryomorpha</taxon>
        <taxon>Isotomoidea</taxon>
        <taxon>Isotomidae</taxon>
        <taxon>Proisotominae</taxon>
        <taxon>Folsomia</taxon>
    </lineage>
</organism>
<accession>A0A226EZK9</accession>
<keyword evidence="2" id="KW-1185">Reference proteome</keyword>
<sequence length="311" mass="35706">MEVQNYKYDDNDDDDEASIGPVLIPINFTTGSLGRSGKTYQGIKSLHNVTRLIDVDETWAIQNEFGITLDENRYFLRRHAILRKMPLMPALHSMKSRITELMAEFEVAPEGPWKVNIIDIVHQKKGSHFKFCKPVVEKSDNLNLFTPAFGFNTALKIKSEKVRPSSPVSSIYSHKRNRTPLPDVSFSANFIKGLKLERNFTNDTNEYNEPMSSRQAYNTALPSYVDIEDTNSVHSYESQEDLDGLEIPQEDFKSDFLNRIQNCLTEDMLKDAKKALQSQKGTQFSGQRDRWTTWTMQCPYVVSVLRSLFDV</sequence>
<protein>
    <submittedName>
        <fullName evidence="1">Uncharacterized protein</fullName>
    </submittedName>
</protein>
<dbReference type="Proteomes" id="UP000198287">
    <property type="component" value="Unassembled WGS sequence"/>
</dbReference>
<proteinExistence type="predicted"/>
<dbReference type="EMBL" id="LNIX01000001">
    <property type="protein sequence ID" value="OXA62570.1"/>
    <property type="molecule type" value="Genomic_DNA"/>
</dbReference>
<name>A0A226EZK9_FOLCA</name>
<gene>
    <name evidence="1" type="ORF">Fcan01_01533</name>
</gene>
<evidence type="ECO:0000313" key="1">
    <source>
        <dbReference type="EMBL" id="OXA62570.1"/>
    </source>
</evidence>